<keyword evidence="6 15" id="KW-0812">Transmembrane</keyword>
<evidence type="ECO:0000313" key="21">
    <source>
        <dbReference type="Proteomes" id="UP000219621"/>
    </source>
</evidence>
<keyword evidence="5 15" id="KW-0679">Respiratory chain</keyword>
<dbReference type="Pfam" id="PF02790">
    <property type="entry name" value="COX2_TM"/>
    <property type="match status" value="1"/>
</dbReference>
<dbReference type="SUPFAM" id="SSF81464">
    <property type="entry name" value="Cytochrome c oxidase subunit II-like, transmembrane region"/>
    <property type="match status" value="1"/>
</dbReference>
<comment type="function">
    <text evidence="13 16">Subunits I and II form the functional core of the enzyme complex. Electrons originating in cytochrome c are transferred via heme a and Cu(A) to the binuclear center formed by heme a3 and Cu(B).</text>
</comment>
<name>A0A286GEX3_9PROT</name>
<evidence type="ECO:0000256" key="11">
    <source>
        <dbReference type="ARBA" id="ARBA00023008"/>
    </source>
</evidence>
<evidence type="ECO:0000256" key="1">
    <source>
        <dbReference type="ARBA" id="ARBA00001971"/>
    </source>
</evidence>
<evidence type="ECO:0000256" key="14">
    <source>
        <dbReference type="ARBA" id="ARBA00047816"/>
    </source>
</evidence>
<dbReference type="PROSITE" id="PS00078">
    <property type="entry name" value="COX2"/>
    <property type="match status" value="1"/>
</dbReference>
<dbReference type="Gene3D" id="2.60.40.420">
    <property type="entry name" value="Cupredoxins - blue copper proteins"/>
    <property type="match status" value="1"/>
</dbReference>
<accession>A0A286GEX3</accession>
<keyword evidence="8" id="KW-1278">Translocase</keyword>
<evidence type="ECO:0000259" key="18">
    <source>
        <dbReference type="PROSITE" id="PS50857"/>
    </source>
</evidence>
<evidence type="ECO:0000256" key="2">
    <source>
        <dbReference type="ARBA" id="ARBA00004141"/>
    </source>
</evidence>
<feature type="domain" description="Cytochrome oxidase subunit II copper A binding" evidence="18">
    <location>
        <begin position="128"/>
        <end position="261"/>
    </location>
</feature>
<evidence type="ECO:0000256" key="4">
    <source>
        <dbReference type="ARBA" id="ARBA00022448"/>
    </source>
</evidence>
<keyword evidence="4 15" id="KW-0813">Transport</keyword>
<dbReference type="GO" id="GO:0004129">
    <property type="term" value="F:cytochrome-c oxidase activity"/>
    <property type="evidence" value="ECO:0007669"/>
    <property type="project" value="UniProtKB-EC"/>
</dbReference>
<comment type="cofactor">
    <cofactor evidence="16">
        <name>Cu cation</name>
        <dbReference type="ChEBI" id="CHEBI:23378"/>
    </cofactor>
    <text evidence="16">Binds a copper A center.</text>
</comment>
<evidence type="ECO:0000256" key="3">
    <source>
        <dbReference type="ARBA" id="ARBA00007866"/>
    </source>
</evidence>
<dbReference type="FunFam" id="2.60.40.420:FF:000001">
    <property type="entry name" value="Cytochrome c oxidase subunit 2"/>
    <property type="match status" value="1"/>
</dbReference>
<dbReference type="InterPro" id="IPR034210">
    <property type="entry name" value="CcO_II_C"/>
</dbReference>
<dbReference type="Pfam" id="PF00116">
    <property type="entry name" value="COX2"/>
    <property type="match status" value="1"/>
</dbReference>
<dbReference type="InterPro" id="IPR011759">
    <property type="entry name" value="Cyt_c_oxidase_su2_TM_dom"/>
</dbReference>
<comment type="similarity">
    <text evidence="3 15">Belongs to the cytochrome c oxidase subunit 2 family.</text>
</comment>
<evidence type="ECO:0000256" key="12">
    <source>
        <dbReference type="ARBA" id="ARBA00023136"/>
    </source>
</evidence>
<feature type="transmembrane region" description="Helical" evidence="17">
    <location>
        <begin position="99"/>
        <end position="121"/>
    </location>
</feature>
<evidence type="ECO:0000313" key="20">
    <source>
        <dbReference type="EMBL" id="SOD94048.1"/>
    </source>
</evidence>
<dbReference type="InterPro" id="IPR002429">
    <property type="entry name" value="CcO_II-like_C"/>
</dbReference>
<feature type="domain" description="Cytochrome oxidase subunit II transmembrane region profile" evidence="19">
    <location>
        <begin position="32"/>
        <end position="127"/>
    </location>
</feature>
<dbReference type="PRINTS" id="PR01166">
    <property type="entry name" value="CYCOXIDASEII"/>
</dbReference>
<evidence type="ECO:0000256" key="17">
    <source>
        <dbReference type="SAM" id="Phobius"/>
    </source>
</evidence>
<dbReference type="GO" id="GO:0042773">
    <property type="term" value="P:ATP synthesis coupled electron transport"/>
    <property type="evidence" value="ECO:0007669"/>
    <property type="project" value="TreeGrafter"/>
</dbReference>
<dbReference type="RefSeq" id="WP_097278732.1">
    <property type="nucleotide sequence ID" value="NZ_OCNJ01000003.1"/>
</dbReference>
<feature type="transmembrane region" description="Helical" evidence="17">
    <location>
        <begin position="54"/>
        <end position="78"/>
    </location>
</feature>
<organism evidence="20 21">
    <name type="scientific">Caenispirillum bisanense</name>
    <dbReference type="NCBI Taxonomy" id="414052"/>
    <lineage>
        <taxon>Bacteria</taxon>
        <taxon>Pseudomonadati</taxon>
        <taxon>Pseudomonadota</taxon>
        <taxon>Alphaproteobacteria</taxon>
        <taxon>Rhodospirillales</taxon>
        <taxon>Novispirillaceae</taxon>
        <taxon>Caenispirillum</taxon>
    </lineage>
</organism>
<evidence type="ECO:0000256" key="5">
    <source>
        <dbReference type="ARBA" id="ARBA00022660"/>
    </source>
</evidence>
<evidence type="ECO:0000256" key="8">
    <source>
        <dbReference type="ARBA" id="ARBA00022967"/>
    </source>
</evidence>
<evidence type="ECO:0000256" key="7">
    <source>
        <dbReference type="ARBA" id="ARBA00022723"/>
    </source>
</evidence>
<sequence length="281" mass="31054">MTVQLPRLPRLGAAAVAFAGVTLLAGAALAGQPEPWQANMQDPASPTMERIYSLHNYITIIMIAIVLLVTALLGWCMFRFNARRNPVPSKTAHHTLLEVAWTAVPVLILVAIAVPSFRLLYFMDRTQEADMTLKVIGHQWYWSFEYPDHENVAIDSFMKMDEDLAEGEPRLLAVDNAIVLPVDTNVRVIVTSTDVIHSFAMPALGLKTDAVPGRLNETWVRIEQPGVYYGQCSELCGVNHGFMPAAIRAVPREEFDAWMAETQAAMGIEPGDGPATELARR</sequence>
<comment type="subcellular location">
    <subcellularLocation>
        <location evidence="15">Cell membrane</location>
        <topology evidence="15">Multi-pass membrane protein</topology>
    </subcellularLocation>
    <subcellularLocation>
        <location evidence="2">Membrane</location>
        <topology evidence="2">Multi-pass membrane protein</topology>
    </subcellularLocation>
</comment>
<dbReference type="Proteomes" id="UP000219621">
    <property type="component" value="Unassembled WGS sequence"/>
</dbReference>
<dbReference type="EMBL" id="OCNJ01000003">
    <property type="protein sequence ID" value="SOD94048.1"/>
    <property type="molecule type" value="Genomic_DNA"/>
</dbReference>
<proteinExistence type="inferred from homology"/>
<protein>
    <recommendedName>
        <fullName evidence="16">Cytochrome c oxidase subunit 2</fullName>
        <ecNumber evidence="16">7.1.1.9</ecNumber>
    </recommendedName>
</protein>
<dbReference type="PANTHER" id="PTHR22888:SF9">
    <property type="entry name" value="CYTOCHROME C OXIDASE SUBUNIT 2"/>
    <property type="match status" value="1"/>
</dbReference>
<dbReference type="GO" id="GO:0016491">
    <property type="term" value="F:oxidoreductase activity"/>
    <property type="evidence" value="ECO:0007669"/>
    <property type="project" value="InterPro"/>
</dbReference>
<evidence type="ECO:0000256" key="13">
    <source>
        <dbReference type="ARBA" id="ARBA00024688"/>
    </source>
</evidence>
<dbReference type="Gene3D" id="1.10.287.90">
    <property type="match status" value="1"/>
</dbReference>
<dbReference type="OrthoDB" id="9781261at2"/>
<evidence type="ECO:0000256" key="9">
    <source>
        <dbReference type="ARBA" id="ARBA00022982"/>
    </source>
</evidence>
<dbReference type="PROSITE" id="PS50857">
    <property type="entry name" value="COX2_CUA"/>
    <property type="match status" value="1"/>
</dbReference>
<evidence type="ECO:0000256" key="15">
    <source>
        <dbReference type="RuleBase" id="RU000456"/>
    </source>
</evidence>
<dbReference type="InterPro" id="IPR036257">
    <property type="entry name" value="Cyt_c_oxidase_su2_TM_sf"/>
</dbReference>
<keyword evidence="9 15" id="KW-0249">Electron transport</keyword>
<evidence type="ECO:0000256" key="10">
    <source>
        <dbReference type="ARBA" id="ARBA00022989"/>
    </source>
</evidence>
<evidence type="ECO:0000259" key="19">
    <source>
        <dbReference type="PROSITE" id="PS50999"/>
    </source>
</evidence>
<dbReference type="CDD" id="cd13912">
    <property type="entry name" value="CcO_II_C"/>
    <property type="match status" value="1"/>
</dbReference>
<dbReference type="GO" id="GO:0005507">
    <property type="term" value="F:copper ion binding"/>
    <property type="evidence" value="ECO:0007669"/>
    <property type="project" value="InterPro"/>
</dbReference>
<dbReference type="NCBIfam" id="TIGR02866">
    <property type="entry name" value="CoxB"/>
    <property type="match status" value="1"/>
</dbReference>
<reference evidence="20 21" key="1">
    <citation type="submission" date="2017-09" db="EMBL/GenBank/DDBJ databases">
        <authorList>
            <person name="Ehlers B."/>
            <person name="Leendertz F.H."/>
        </authorList>
    </citation>
    <scope>NUCLEOTIDE SEQUENCE [LARGE SCALE GENOMIC DNA]</scope>
    <source>
        <strain evidence="20 21">USBA 140</strain>
    </source>
</reference>
<dbReference type="GO" id="GO:0005886">
    <property type="term" value="C:plasma membrane"/>
    <property type="evidence" value="ECO:0007669"/>
    <property type="project" value="UniProtKB-SubCell"/>
</dbReference>
<evidence type="ECO:0000256" key="6">
    <source>
        <dbReference type="ARBA" id="ARBA00022692"/>
    </source>
</evidence>
<evidence type="ECO:0000256" key="16">
    <source>
        <dbReference type="RuleBase" id="RU004024"/>
    </source>
</evidence>
<comment type="catalytic activity">
    <reaction evidence="14 16">
        <text>4 Fe(II)-[cytochrome c] + O2 + 8 H(+)(in) = 4 Fe(III)-[cytochrome c] + 2 H2O + 4 H(+)(out)</text>
        <dbReference type="Rhea" id="RHEA:11436"/>
        <dbReference type="Rhea" id="RHEA-COMP:10350"/>
        <dbReference type="Rhea" id="RHEA-COMP:14399"/>
        <dbReference type="ChEBI" id="CHEBI:15377"/>
        <dbReference type="ChEBI" id="CHEBI:15378"/>
        <dbReference type="ChEBI" id="CHEBI:15379"/>
        <dbReference type="ChEBI" id="CHEBI:29033"/>
        <dbReference type="ChEBI" id="CHEBI:29034"/>
        <dbReference type="EC" id="7.1.1.9"/>
    </reaction>
</comment>
<keyword evidence="7 16" id="KW-0479">Metal-binding</keyword>
<keyword evidence="11 16" id="KW-0186">Copper</keyword>
<keyword evidence="10 17" id="KW-1133">Transmembrane helix</keyword>
<dbReference type="PROSITE" id="PS50999">
    <property type="entry name" value="COX2_TM"/>
    <property type="match status" value="1"/>
</dbReference>
<dbReference type="PANTHER" id="PTHR22888">
    <property type="entry name" value="CYTOCHROME C OXIDASE, SUBUNIT II"/>
    <property type="match status" value="1"/>
</dbReference>
<dbReference type="AlphaFoldDB" id="A0A286GEX3"/>
<gene>
    <name evidence="20" type="ORF">SAMN05421508_103329</name>
</gene>
<dbReference type="InterPro" id="IPR001505">
    <property type="entry name" value="Copper_CuA"/>
</dbReference>
<dbReference type="InterPro" id="IPR008972">
    <property type="entry name" value="Cupredoxin"/>
</dbReference>
<dbReference type="EC" id="7.1.1.9" evidence="16"/>
<keyword evidence="21" id="KW-1185">Reference proteome</keyword>
<dbReference type="InterPro" id="IPR045187">
    <property type="entry name" value="CcO_II"/>
</dbReference>
<dbReference type="SUPFAM" id="SSF49503">
    <property type="entry name" value="Cupredoxins"/>
    <property type="match status" value="1"/>
</dbReference>
<keyword evidence="12 17" id="KW-0472">Membrane</keyword>
<dbReference type="InterPro" id="IPR014222">
    <property type="entry name" value="Cyt_c_oxidase_su2"/>
</dbReference>
<comment type="cofactor">
    <cofactor evidence="1">
        <name>heme</name>
        <dbReference type="ChEBI" id="CHEBI:30413"/>
    </cofactor>
</comment>